<keyword evidence="2" id="KW-1185">Reference proteome</keyword>
<sequence>MFFFQYSIHQSFYNNPSTFPPEQHSLFPLPQPSSGHILFNSKLSNEFARSPLSEYPFKNEEILFGFIPMCSSEKVINVLDRVLVQFKYSSWLNGIHSCTKVFRSIIPGRRLAWRFLAVNLYYDPLVEVRVVLNSFVAFFNKFMMISVFFSISLREYHE</sequence>
<evidence type="ECO:0000313" key="2">
    <source>
        <dbReference type="Proteomes" id="UP000269396"/>
    </source>
</evidence>
<protein>
    <submittedName>
        <fullName evidence="1">Uncharacterized protein</fullName>
    </submittedName>
</protein>
<dbReference type="EMBL" id="UZAL01006976">
    <property type="protein sequence ID" value="VDO97225.1"/>
    <property type="molecule type" value="Genomic_DNA"/>
</dbReference>
<evidence type="ECO:0000313" key="1">
    <source>
        <dbReference type="EMBL" id="VDO97225.1"/>
    </source>
</evidence>
<accession>A0A3P8DND6</accession>
<gene>
    <name evidence="1" type="ORF">SMTD_LOCUS3601</name>
</gene>
<dbReference type="AlphaFoldDB" id="A0A3P8DND6"/>
<dbReference type="Proteomes" id="UP000269396">
    <property type="component" value="Unassembled WGS sequence"/>
</dbReference>
<organism evidence="1 2">
    <name type="scientific">Schistosoma mattheei</name>
    <dbReference type="NCBI Taxonomy" id="31246"/>
    <lineage>
        <taxon>Eukaryota</taxon>
        <taxon>Metazoa</taxon>
        <taxon>Spiralia</taxon>
        <taxon>Lophotrochozoa</taxon>
        <taxon>Platyhelminthes</taxon>
        <taxon>Trematoda</taxon>
        <taxon>Digenea</taxon>
        <taxon>Strigeidida</taxon>
        <taxon>Schistosomatoidea</taxon>
        <taxon>Schistosomatidae</taxon>
        <taxon>Schistosoma</taxon>
    </lineage>
</organism>
<name>A0A3P8DND6_9TREM</name>
<reference evidence="1 2" key="1">
    <citation type="submission" date="2018-11" db="EMBL/GenBank/DDBJ databases">
        <authorList>
            <consortium name="Pathogen Informatics"/>
        </authorList>
    </citation>
    <scope>NUCLEOTIDE SEQUENCE [LARGE SCALE GENOMIC DNA]</scope>
    <source>
        <strain>Denwood</strain>
        <strain evidence="2">Zambia</strain>
    </source>
</reference>
<proteinExistence type="predicted"/>